<protein>
    <submittedName>
        <fullName evidence="1">Uncharacterized protein</fullName>
    </submittedName>
</protein>
<feature type="non-terminal residue" evidence="1">
    <location>
        <position position="1"/>
    </location>
</feature>
<proteinExistence type="predicted"/>
<accession>X1DSU6</accession>
<reference evidence="1" key="1">
    <citation type="journal article" date="2014" name="Front. Microbiol.">
        <title>High frequency of phylogenetically diverse reductive dehalogenase-homologous genes in deep subseafloor sedimentary metagenomes.</title>
        <authorList>
            <person name="Kawai M."/>
            <person name="Futagami T."/>
            <person name="Toyoda A."/>
            <person name="Takaki Y."/>
            <person name="Nishi S."/>
            <person name="Hori S."/>
            <person name="Arai W."/>
            <person name="Tsubouchi T."/>
            <person name="Morono Y."/>
            <person name="Uchiyama I."/>
            <person name="Ito T."/>
            <person name="Fujiyama A."/>
            <person name="Inagaki F."/>
            <person name="Takami H."/>
        </authorList>
    </citation>
    <scope>NUCLEOTIDE SEQUENCE</scope>
    <source>
        <strain evidence="1">Expedition CK06-06</strain>
    </source>
</reference>
<name>X1DSU6_9ZZZZ</name>
<comment type="caution">
    <text evidence="1">The sequence shown here is derived from an EMBL/GenBank/DDBJ whole genome shotgun (WGS) entry which is preliminary data.</text>
</comment>
<dbReference type="EMBL" id="BART01038832">
    <property type="protein sequence ID" value="GAH08029.1"/>
    <property type="molecule type" value="Genomic_DNA"/>
</dbReference>
<gene>
    <name evidence="1" type="ORF">S01H4_64169</name>
</gene>
<sequence>TKLTPDSKKNEVKVWIQSMEGVLGEKSKKYQNRSGHRVCGR</sequence>
<dbReference type="AlphaFoldDB" id="X1DSU6"/>
<organism evidence="1">
    <name type="scientific">marine sediment metagenome</name>
    <dbReference type="NCBI Taxonomy" id="412755"/>
    <lineage>
        <taxon>unclassified sequences</taxon>
        <taxon>metagenomes</taxon>
        <taxon>ecological metagenomes</taxon>
    </lineage>
</organism>
<evidence type="ECO:0000313" key="1">
    <source>
        <dbReference type="EMBL" id="GAH08029.1"/>
    </source>
</evidence>